<dbReference type="Pfam" id="PF10317">
    <property type="entry name" value="7TM_GPCR_Srd"/>
    <property type="match status" value="1"/>
</dbReference>
<organism evidence="7 8">
    <name type="scientific">Caenorhabditis briggsae</name>
    <dbReference type="NCBI Taxonomy" id="6238"/>
    <lineage>
        <taxon>Eukaryota</taxon>
        <taxon>Metazoa</taxon>
        <taxon>Ecdysozoa</taxon>
        <taxon>Nematoda</taxon>
        <taxon>Chromadorea</taxon>
        <taxon>Rhabditida</taxon>
        <taxon>Rhabditina</taxon>
        <taxon>Rhabditomorpha</taxon>
        <taxon>Rhabditoidea</taxon>
        <taxon>Rhabditidae</taxon>
        <taxon>Peloderinae</taxon>
        <taxon>Caenorhabditis</taxon>
    </lineage>
</organism>
<dbReference type="Proteomes" id="UP000829354">
    <property type="component" value="Chromosome V"/>
</dbReference>
<dbReference type="SUPFAM" id="SSF81321">
    <property type="entry name" value="Family A G protein-coupled receptor-like"/>
    <property type="match status" value="1"/>
</dbReference>
<dbReference type="InterPro" id="IPR050920">
    <property type="entry name" value="Nematode_rcpt-like_delta"/>
</dbReference>
<evidence type="ECO:0000256" key="3">
    <source>
        <dbReference type="ARBA" id="ARBA00022692"/>
    </source>
</evidence>
<evidence type="ECO:0000256" key="5">
    <source>
        <dbReference type="ARBA" id="ARBA00023136"/>
    </source>
</evidence>
<dbReference type="InterPro" id="IPR019421">
    <property type="entry name" value="7TM_GPCR_serpentine_rcpt_Srd"/>
</dbReference>
<evidence type="ECO:0000256" key="1">
    <source>
        <dbReference type="ARBA" id="ARBA00004141"/>
    </source>
</evidence>
<feature type="transmembrane region" description="Helical" evidence="6">
    <location>
        <begin position="218"/>
        <end position="247"/>
    </location>
</feature>
<comment type="similarity">
    <text evidence="2">Belongs to the nematode receptor-like protein srd family.</text>
</comment>
<evidence type="ECO:0000256" key="2">
    <source>
        <dbReference type="ARBA" id="ARBA00009166"/>
    </source>
</evidence>
<dbReference type="PANTHER" id="PTHR22945:SF41">
    <property type="entry name" value="G-PROTEIN COUPLED RECEPTORS FAMILY 1 PROFILE DOMAIN-CONTAINING PROTEIN"/>
    <property type="match status" value="1"/>
</dbReference>
<evidence type="ECO:0000256" key="6">
    <source>
        <dbReference type="SAM" id="Phobius"/>
    </source>
</evidence>
<name>A0AAE9F6R7_CAEBR</name>
<reference evidence="7 8" key="1">
    <citation type="submission" date="2022-04" db="EMBL/GenBank/DDBJ databases">
        <title>Chromosome-level reference genomes for two strains of Caenorhabditis briggsae: an improved platform for comparative genomics.</title>
        <authorList>
            <person name="Stevens L."/>
            <person name="Andersen E."/>
        </authorList>
    </citation>
    <scope>NUCLEOTIDE SEQUENCE [LARGE SCALE GENOMIC DNA]</scope>
    <source>
        <strain evidence="7">VX34</strain>
        <tissue evidence="7">Whole-organism</tissue>
    </source>
</reference>
<dbReference type="AlphaFoldDB" id="A0AAE9F6R7"/>
<evidence type="ECO:0000313" key="7">
    <source>
        <dbReference type="EMBL" id="UMM35891.1"/>
    </source>
</evidence>
<evidence type="ECO:0000256" key="4">
    <source>
        <dbReference type="ARBA" id="ARBA00022989"/>
    </source>
</evidence>
<feature type="transmembrane region" description="Helical" evidence="6">
    <location>
        <begin position="259"/>
        <end position="279"/>
    </location>
</feature>
<dbReference type="PANTHER" id="PTHR22945">
    <property type="entry name" value="SERPENTINE RECEPTOR, CLASS D DELTA"/>
    <property type="match status" value="1"/>
</dbReference>
<comment type="subcellular location">
    <subcellularLocation>
        <location evidence="1">Membrane</location>
        <topology evidence="1">Multi-pass membrane protein</topology>
    </subcellularLocation>
</comment>
<keyword evidence="3 6" id="KW-0812">Transmembrane</keyword>
<dbReference type="EMBL" id="CP092624">
    <property type="protein sequence ID" value="UMM35891.1"/>
    <property type="molecule type" value="Genomic_DNA"/>
</dbReference>
<proteinExistence type="inferred from homology"/>
<keyword evidence="8" id="KW-1185">Reference proteome</keyword>
<accession>A0AAE9F6R7</accession>
<gene>
    <name evidence="7" type="ORF">L5515_008307</name>
</gene>
<evidence type="ECO:0008006" key="9">
    <source>
        <dbReference type="Google" id="ProtNLM"/>
    </source>
</evidence>
<feature type="transmembrane region" description="Helical" evidence="6">
    <location>
        <begin position="176"/>
        <end position="197"/>
    </location>
</feature>
<dbReference type="GO" id="GO:0016020">
    <property type="term" value="C:membrane"/>
    <property type="evidence" value="ECO:0007669"/>
    <property type="project" value="UniProtKB-SubCell"/>
</dbReference>
<keyword evidence="4 6" id="KW-1133">Transmembrane helix</keyword>
<evidence type="ECO:0000313" key="8">
    <source>
        <dbReference type="Proteomes" id="UP000829354"/>
    </source>
</evidence>
<feature type="transmembrane region" description="Helical" evidence="6">
    <location>
        <begin position="35"/>
        <end position="58"/>
    </location>
</feature>
<sequence>MPVNLITGYGRYRTGFMTTDRMAHDHNLVVFAQTWHISFGILGTILNGSLVFLAIAPFSERSYNDIHFEWTYFGLNTCTIGLSLFIHTLTHSLWSLLISFGYRYFILFHTSPKLKHVLLTILIFYIPSFIQAMTYWTNFVDRATILPIAKRVYPEYNFSEEPGLLTGITNLFSVSAMYAILHMTLPVTPVYISIFILRRKIIKMLMRSRNVMSKETKAVHAQLLKALTFQALIPVAAWTAVYIYIAMQFGLLRGKVFEYLIFSTVIFMPVISPITYLIYVRPYRLCLLRTFCGKCAGSAVEDKNRTRFYTQYDYSTTRQ</sequence>
<keyword evidence="5 6" id="KW-0472">Membrane</keyword>
<protein>
    <recommendedName>
        <fullName evidence="9">G-protein coupled receptors family 1 profile domain-containing protein</fullName>
    </recommendedName>
</protein>
<feature type="transmembrane region" description="Helical" evidence="6">
    <location>
        <begin position="117"/>
        <end position="136"/>
    </location>
</feature>